<dbReference type="InterPro" id="IPR043193">
    <property type="entry name" value="GLOD4"/>
</dbReference>
<sequence length="438" mass="49145">MIGYGAEDNHFVCELTYNYGISQYEMGNDFLGMHIDSQEVVERAKKNDWPVKDEEDHSILEAPGGYKFIINHKPQPTDKDPVQQVVLASSNLEKSVTYWKDLAGMTVYSKTDKSAALGYCETQAKLVLQDIGGEVNHAKAFGRIAFSAPGDDLPGIEQKMKEANQTILTPYISLDTPGKATVQVVILADPDGHEICFVGDEGFRQLSAVDPKGDELLNEAMEKDKSDEWFAKKGKGTISSRIVRDFGLKHMSSGDILRSQVLKRTDVGQEAEKYMKAGKLVPDETMVKLISSELSALKTSNWLLDGFPRTRPQAEALDQHEKLDLVLSLEVPDEVIIERIKGRWTHLPSGRIYHTEFNPPRVPGKDDVTGEPLVQREDDKAESVRHRLEYYAANTGPLKKFYEEQGLLECFHGTMSNEIYPRVHKYLQTYIPAHGGPF</sequence>
<evidence type="ECO:0000256" key="9">
    <source>
        <dbReference type="HAMAP-Rule" id="MF_03169"/>
    </source>
</evidence>
<dbReference type="PRINTS" id="PR00094">
    <property type="entry name" value="ADENYLTKNASE"/>
</dbReference>
<comment type="function">
    <text evidence="9">Involved in maintaining the homeostasis of cellular nucleotides by catalyzing the interconversion of nucleoside phosphates. Has GTP:AMP phosphotransferase and ITP:AMP phosphotransferase activities.</text>
</comment>
<evidence type="ECO:0000256" key="7">
    <source>
        <dbReference type="ARBA" id="ARBA00023128"/>
    </source>
</evidence>
<keyword evidence="7 9" id="KW-0496">Mitochondrion</keyword>
<protein>
    <recommendedName>
        <fullName evidence="9">GTP:AMP phosphotransferase, mitochondrial</fullName>
        <ecNumber evidence="9">2.7.4.10</ecNumber>
    </recommendedName>
    <alternativeName>
        <fullName evidence="9">Adenylate kinase 3</fullName>
        <shortName evidence="9">AK 3</shortName>
    </alternativeName>
</protein>
<dbReference type="GO" id="GO:0004017">
    <property type="term" value="F:AMP kinase activity"/>
    <property type="evidence" value="ECO:0007669"/>
    <property type="project" value="InterPro"/>
</dbReference>
<dbReference type="EMBL" id="JARAKH010000015">
    <property type="protein sequence ID" value="KAK8396777.1"/>
    <property type="molecule type" value="Genomic_DNA"/>
</dbReference>
<keyword evidence="5 9" id="KW-0547">Nucleotide-binding</keyword>
<dbReference type="GO" id="GO:0046033">
    <property type="term" value="P:AMP metabolic process"/>
    <property type="evidence" value="ECO:0007669"/>
    <property type="project" value="UniProtKB-UniRule"/>
</dbReference>
<dbReference type="InterPro" id="IPR028586">
    <property type="entry name" value="AK3/Ak4_mitochondrial"/>
</dbReference>
<evidence type="ECO:0000313" key="11">
    <source>
        <dbReference type="EMBL" id="KAK8396777.1"/>
    </source>
</evidence>
<dbReference type="PANTHER" id="PTHR46466:SF1">
    <property type="entry name" value="GLYOXALASE DOMAIN-CONTAINING PROTEIN 4"/>
    <property type="match status" value="1"/>
</dbReference>
<dbReference type="GO" id="GO:0046041">
    <property type="term" value="P:ITP metabolic process"/>
    <property type="evidence" value="ECO:0007669"/>
    <property type="project" value="UniProtKB-UniRule"/>
</dbReference>
<evidence type="ECO:0000256" key="5">
    <source>
        <dbReference type="ARBA" id="ARBA00022741"/>
    </source>
</evidence>
<comment type="caution">
    <text evidence="11">The sequence shown here is derived from an EMBL/GenBank/DDBJ whole genome shotgun (WGS) entry which is preliminary data.</text>
</comment>
<evidence type="ECO:0000256" key="4">
    <source>
        <dbReference type="ARBA" id="ARBA00022737"/>
    </source>
</evidence>
<dbReference type="SUPFAM" id="SSF52540">
    <property type="entry name" value="P-loop containing nucleoside triphosphate hydrolases"/>
    <property type="match status" value="1"/>
</dbReference>
<organism evidence="11 12">
    <name type="scientific">Scylla paramamosain</name>
    <name type="common">Mud crab</name>
    <dbReference type="NCBI Taxonomy" id="85552"/>
    <lineage>
        <taxon>Eukaryota</taxon>
        <taxon>Metazoa</taxon>
        <taxon>Ecdysozoa</taxon>
        <taxon>Arthropoda</taxon>
        <taxon>Crustacea</taxon>
        <taxon>Multicrustacea</taxon>
        <taxon>Malacostraca</taxon>
        <taxon>Eumalacostraca</taxon>
        <taxon>Eucarida</taxon>
        <taxon>Decapoda</taxon>
        <taxon>Pleocyemata</taxon>
        <taxon>Brachyura</taxon>
        <taxon>Eubrachyura</taxon>
        <taxon>Portunoidea</taxon>
        <taxon>Portunidae</taxon>
        <taxon>Portuninae</taxon>
        <taxon>Scylla</taxon>
    </lineage>
</organism>
<dbReference type="InterPro" id="IPR037523">
    <property type="entry name" value="VOC_core"/>
</dbReference>
<feature type="binding site" evidence="9">
    <location>
        <position position="343"/>
    </location>
    <ligand>
        <name>GTP</name>
        <dbReference type="ChEBI" id="CHEBI:37565"/>
    </ligand>
</feature>
<feature type="binding site" evidence="9">
    <location>
        <position position="416"/>
    </location>
    <ligand>
        <name>GTP</name>
        <dbReference type="ChEBI" id="CHEBI:37565"/>
    </ligand>
</feature>
<dbReference type="GO" id="GO:0046899">
    <property type="term" value="F:nucleoside triphosphate adenylate kinase activity"/>
    <property type="evidence" value="ECO:0007669"/>
    <property type="project" value="UniProtKB-UniRule"/>
</dbReference>
<dbReference type="NCBIfam" id="TIGR01351">
    <property type="entry name" value="adk"/>
    <property type="match status" value="1"/>
</dbReference>
<dbReference type="CDD" id="cd16357">
    <property type="entry name" value="GLOD4_C"/>
    <property type="match status" value="1"/>
</dbReference>
<dbReference type="InterPro" id="IPR043194">
    <property type="entry name" value="GLOD4_C"/>
</dbReference>
<dbReference type="Gene3D" id="3.10.180.10">
    <property type="entry name" value="2,3-Dihydroxybiphenyl 1,2-Dioxygenase, domain 1"/>
    <property type="match status" value="2"/>
</dbReference>
<comment type="domain">
    <text evidence="9">Consists of three domains, a large central CORE domain and two small peripheral domains, NMPbind and LID, which undergo movements during catalysis. The LID domain closes over the site of phosphoryl transfer upon GTP binding. Assembling and dissambling the active center during each catalytic cycle provides an effective means to prevent GTP hydrolysis.</text>
</comment>
<feature type="binding site" evidence="9">
    <location>
        <position position="387"/>
    </location>
    <ligand>
        <name>AMP</name>
        <dbReference type="ChEBI" id="CHEBI:456215"/>
    </ligand>
</feature>
<comment type="similarity">
    <text evidence="9">Belongs to the adenylate kinase family. AK3 subfamily.</text>
</comment>
<feature type="binding site" evidence="9">
    <location>
        <begin position="279"/>
        <end position="281"/>
    </location>
    <ligand>
        <name>AMP</name>
        <dbReference type="ChEBI" id="CHEBI:456215"/>
    </ligand>
</feature>
<evidence type="ECO:0000313" key="12">
    <source>
        <dbReference type="Proteomes" id="UP001487740"/>
    </source>
</evidence>
<feature type="binding site" evidence="9">
    <location>
        <position position="376"/>
    </location>
    <ligand>
        <name>AMP</name>
        <dbReference type="ChEBI" id="CHEBI:456215"/>
    </ligand>
</feature>
<feature type="region of interest" description="NMPbind" evidence="9">
    <location>
        <begin position="252"/>
        <end position="281"/>
    </location>
</feature>
<comment type="similarity">
    <text evidence="2">Belongs to the glyoxalase I family.</text>
</comment>
<dbReference type="InterPro" id="IPR007862">
    <property type="entry name" value="Adenylate_kinase_lid-dom"/>
</dbReference>
<feature type="binding site" evidence="9">
    <location>
        <begin position="306"/>
        <end position="309"/>
    </location>
    <ligand>
        <name>AMP</name>
        <dbReference type="ChEBI" id="CHEBI:456215"/>
    </ligand>
</feature>
<accession>A0AAW0U9M2</accession>
<evidence type="ECO:0000259" key="10">
    <source>
        <dbReference type="PROSITE" id="PS51819"/>
    </source>
</evidence>
<dbReference type="Gene3D" id="3.40.50.300">
    <property type="entry name" value="P-loop containing nucleotide triphosphate hydrolases"/>
    <property type="match status" value="1"/>
</dbReference>
<dbReference type="HAMAP" id="MF_03169">
    <property type="entry name" value="Adenylate_kinase_AK3"/>
    <property type="match status" value="1"/>
</dbReference>
<feature type="domain" description="VOC" evidence="10">
    <location>
        <begin position="81"/>
        <end position="200"/>
    </location>
</feature>
<dbReference type="GO" id="GO:0005525">
    <property type="term" value="F:GTP binding"/>
    <property type="evidence" value="ECO:0007669"/>
    <property type="project" value="UniProtKB-KW"/>
</dbReference>
<feature type="region of interest" description="LID" evidence="9">
    <location>
        <begin position="342"/>
        <end position="379"/>
    </location>
</feature>
<dbReference type="GO" id="GO:0005759">
    <property type="term" value="C:mitochondrial matrix"/>
    <property type="evidence" value="ECO:0007669"/>
    <property type="project" value="UniProtKB-SubCell"/>
</dbReference>
<dbReference type="Proteomes" id="UP001487740">
    <property type="component" value="Unassembled WGS sequence"/>
</dbReference>
<comment type="subunit">
    <text evidence="9">Monomer.</text>
</comment>
<name>A0AAW0U9M2_SCYPA</name>
<keyword evidence="12" id="KW-1185">Reference proteome</keyword>
<keyword evidence="3 9" id="KW-0808">Transferase</keyword>
<dbReference type="CDD" id="cd01428">
    <property type="entry name" value="ADK"/>
    <property type="match status" value="1"/>
</dbReference>
<dbReference type="HAMAP" id="MF_00235">
    <property type="entry name" value="Adenylate_kinase_Adk"/>
    <property type="match status" value="1"/>
</dbReference>
<reference evidence="11 12" key="1">
    <citation type="submission" date="2023-03" db="EMBL/GenBank/DDBJ databases">
        <title>High-quality genome of Scylla paramamosain provides insights in environmental adaptation.</title>
        <authorList>
            <person name="Zhang L."/>
        </authorList>
    </citation>
    <scope>NUCLEOTIDE SEQUENCE [LARGE SCALE GENOMIC DNA]</scope>
    <source>
        <strain evidence="11">LZ_2023a</strain>
        <tissue evidence="11">Muscle</tissue>
    </source>
</reference>
<dbReference type="EC" id="2.7.4.10" evidence="9"/>
<feature type="binding site" evidence="9">
    <location>
        <position position="313"/>
    </location>
    <ligand>
        <name>AMP</name>
        <dbReference type="ChEBI" id="CHEBI:456215"/>
    </ligand>
</feature>
<dbReference type="GO" id="GO:0005524">
    <property type="term" value="F:ATP binding"/>
    <property type="evidence" value="ECO:0007669"/>
    <property type="project" value="InterPro"/>
</dbReference>
<dbReference type="InterPro" id="IPR029068">
    <property type="entry name" value="Glyas_Bleomycin-R_OHBP_Dase"/>
</dbReference>
<feature type="binding site" evidence="9">
    <location>
        <begin position="352"/>
        <end position="353"/>
    </location>
    <ligand>
        <name>GTP</name>
        <dbReference type="ChEBI" id="CHEBI:37565"/>
    </ligand>
</feature>
<dbReference type="Pfam" id="PF05191">
    <property type="entry name" value="ADK_lid"/>
    <property type="match status" value="1"/>
</dbReference>
<evidence type="ECO:0000256" key="1">
    <source>
        <dbReference type="ARBA" id="ARBA00004305"/>
    </source>
</evidence>
<feature type="binding site" evidence="9">
    <location>
        <position position="253"/>
    </location>
    <ligand>
        <name>AMP</name>
        <dbReference type="ChEBI" id="CHEBI:456215"/>
    </ligand>
</feature>
<keyword evidence="8 9" id="KW-0342">GTP-binding</keyword>
<gene>
    <name evidence="11" type="ORF">O3P69_005026</name>
</gene>
<dbReference type="SUPFAM" id="SSF54593">
    <property type="entry name" value="Glyoxalase/Bleomycin resistance protein/Dihydroxybiphenyl dioxygenase"/>
    <property type="match status" value="1"/>
</dbReference>
<dbReference type="GO" id="GO:0006172">
    <property type="term" value="P:ADP biosynthetic process"/>
    <property type="evidence" value="ECO:0007669"/>
    <property type="project" value="UniProtKB-UniRule"/>
</dbReference>
<dbReference type="InterPro" id="IPR033690">
    <property type="entry name" value="Adenylat_kinase_CS"/>
</dbReference>
<evidence type="ECO:0000256" key="8">
    <source>
        <dbReference type="ARBA" id="ARBA00023134"/>
    </source>
</evidence>
<evidence type="ECO:0000256" key="6">
    <source>
        <dbReference type="ARBA" id="ARBA00022777"/>
    </source>
</evidence>
<keyword evidence="4" id="KW-0677">Repeat</keyword>
<dbReference type="GO" id="GO:0046039">
    <property type="term" value="P:GTP metabolic process"/>
    <property type="evidence" value="ECO:0007669"/>
    <property type="project" value="UniProtKB-UniRule"/>
</dbReference>
<comment type="caution">
    <text evidence="9">Lacks conserved residue(s) required for the propagation of feature annotation.</text>
</comment>
<comment type="catalytic activity">
    <reaction evidence="9">
        <text>a ribonucleoside 5'-triphosphate + AMP = a ribonucleoside 5'-diphosphate + ADP</text>
        <dbReference type="Rhea" id="RHEA:13749"/>
        <dbReference type="ChEBI" id="CHEBI:57930"/>
        <dbReference type="ChEBI" id="CHEBI:61557"/>
        <dbReference type="ChEBI" id="CHEBI:456215"/>
        <dbReference type="ChEBI" id="CHEBI:456216"/>
        <dbReference type="EC" id="2.7.4.10"/>
    </reaction>
</comment>
<dbReference type="InterPro" id="IPR006259">
    <property type="entry name" value="Adenyl_kin_sub"/>
</dbReference>
<dbReference type="AlphaFoldDB" id="A0AAW0U9M2"/>
<dbReference type="InterPro" id="IPR027417">
    <property type="entry name" value="P-loop_NTPase"/>
</dbReference>
<dbReference type="InterPro" id="IPR000850">
    <property type="entry name" value="Adenylat/UMP-CMP_kin"/>
</dbReference>
<keyword evidence="6 9" id="KW-0418">Kinase</keyword>
<evidence type="ECO:0000256" key="2">
    <source>
        <dbReference type="ARBA" id="ARBA00010363"/>
    </source>
</evidence>
<dbReference type="Pfam" id="PF21701">
    <property type="entry name" value="GLOD4_C"/>
    <property type="match status" value="1"/>
</dbReference>
<dbReference type="FunFam" id="3.40.50.300:FF:000106">
    <property type="entry name" value="Adenylate kinase mitochondrial"/>
    <property type="match status" value="1"/>
</dbReference>
<dbReference type="Pfam" id="PF00406">
    <property type="entry name" value="ADK"/>
    <property type="match status" value="1"/>
</dbReference>
<proteinExistence type="inferred from homology"/>
<dbReference type="PROSITE" id="PS51819">
    <property type="entry name" value="VOC"/>
    <property type="match status" value="1"/>
</dbReference>
<evidence type="ECO:0000256" key="3">
    <source>
        <dbReference type="ARBA" id="ARBA00022679"/>
    </source>
</evidence>
<comment type="subcellular location">
    <subcellularLocation>
        <location evidence="1 9">Mitochondrion matrix</location>
    </subcellularLocation>
</comment>
<dbReference type="PROSITE" id="PS00113">
    <property type="entry name" value="ADENYLATE_KINASE"/>
    <property type="match status" value="1"/>
</dbReference>
<dbReference type="PANTHER" id="PTHR46466">
    <property type="entry name" value="GLYOXALASE DOMAIN-CONTAINING PROTEIN 4"/>
    <property type="match status" value="1"/>
</dbReference>
<feature type="binding site" evidence="9">
    <location>
        <position position="258"/>
    </location>
    <ligand>
        <name>AMP</name>
        <dbReference type="ChEBI" id="CHEBI:456215"/>
    </ligand>
</feature>